<name>A0A8H7EA33_9EURO</name>
<accession>A0A8H7EA33</accession>
<dbReference type="Proteomes" id="UP000606974">
    <property type="component" value="Unassembled WGS sequence"/>
</dbReference>
<sequence>MVTINVAYTQAVNPAGVTPVLTREQIWAGMEGKVRRAHEFVPVFADCKVIEEHDNVVVRETTLKPMEGRPGKTQQETCRLYKPVKVDFHEPSGCVFTNMLSDGPAMTDEELQMTYFFEWPHPDIEAGSDIEKELTEQHKKRGKMSVEKAIEAIRRMVVAGKL</sequence>
<gene>
    <name evidence="1" type="ORF">GJ744_001874</name>
</gene>
<dbReference type="AlphaFoldDB" id="A0A8H7EA33"/>
<dbReference type="InterPro" id="IPR015075">
    <property type="entry name" value="AtaL"/>
</dbReference>
<evidence type="ECO:0000313" key="2">
    <source>
        <dbReference type="Proteomes" id="UP000606974"/>
    </source>
</evidence>
<reference evidence="1" key="1">
    <citation type="submission" date="2020-02" db="EMBL/GenBank/DDBJ databases">
        <authorList>
            <person name="Palmer J.M."/>
        </authorList>
    </citation>
    <scope>NUCLEOTIDE SEQUENCE</scope>
    <source>
        <strain evidence="1">EPUS1.4</strain>
        <tissue evidence="1">Thallus</tissue>
    </source>
</reference>
<proteinExistence type="predicted"/>
<protein>
    <submittedName>
        <fullName evidence="1">Uncharacterized protein</fullName>
    </submittedName>
</protein>
<dbReference type="OrthoDB" id="2320332at2759"/>
<keyword evidence="2" id="KW-1185">Reference proteome</keyword>
<dbReference type="SUPFAM" id="SSF55961">
    <property type="entry name" value="Bet v1-like"/>
    <property type="match status" value="1"/>
</dbReference>
<comment type="caution">
    <text evidence="1">The sequence shown here is derived from an EMBL/GenBank/DDBJ whole genome shotgun (WGS) entry which is preliminary data.</text>
</comment>
<organism evidence="1 2">
    <name type="scientific">Endocarpon pusillum</name>
    <dbReference type="NCBI Taxonomy" id="364733"/>
    <lineage>
        <taxon>Eukaryota</taxon>
        <taxon>Fungi</taxon>
        <taxon>Dikarya</taxon>
        <taxon>Ascomycota</taxon>
        <taxon>Pezizomycotina</taxon>
        <taxon>Eurotiomycetes</taxon>
        <taxon>Chaetothyriomycetidae</taxon>
        <taxon>Verrucariales</taxon>
        <taxon>Verrucariaceae</taxon>
        <taxon>Endocarpon</taxon>
    </lineage>
</organism>
<dbReference type="InterPro" id="IPR023393">
    <property type="entry name" value="START-like_dom_sf"/>
</dbReference>
<evidence type="ECO:0000313" key="1">
    <source>
        <dbReference type="EMBL" id="KAF7512306.1"/>
    </source>
</evidence>
<dbReference type="EMBL" id="JAACFV010000013">
    <property type="protein sequence ID" value="KAF7512306.1"/>
    <property type="molecule type" value="Genomic_DNA"/>
</dbReference>
<dbReference type="Gene3D" id="3.30.530.20">
    <property type="match status" value="1"/>
</dbReference>
<dbReference type="Pfam" id="PF08982">
    <property type="entry name" value="AtaL"/>
    <property type="match status" value="1"/>
</dbReference>